<dbReference type="Pfam" id="PF08484">
    <property type="entry name" value="Methyltransf_14"/>
    <property type="match status" value="1"/>
</dbReference>
<name>A0A381TSC7_9ZZZZ</name>
<dbReference type="AlphaFoldDB" id="A0A381TSC7"/>
<feature type="domain" description="C-methyltransferase" evidence="2">
    <location>
        <begin position="243"/>
        <end position="399"/>
    </location>
</feature>
<dbReference type="Gene3D" id="3.40.50.150">
    <property type="entry name" value="Vaccinia Virus protein VP39"/>
    <property type="match status" value="1"/>
</dbReference>
<dbReference type="Gene3D" id="6.10.250.3100">
    <property type="match status" value="1"/>
</dbReference>
<dbReference type="CDD" id="cd02440">
    <property type="entry name" value="AdoMet_MTases"/>
    <property type="match status" value="1"/>
</dbReference>
<dbReference type="PANTHER" id="PTHR43861:SF5">
    <property type="entry name" value="BLL5978 PROTEIN"/>
    <property type="match status" value="1"/>
</dbReference>
<reference evidence="3" key="1">
    <citation type="submission" date="2018-05" db="EMBL/GenBank/DDBJ databases">
        <authorList>
            <person name="Lanie J.A."/>
            <person name="Ng W.-L."/>
            <person name="Kazmierczak K.M."/>
            <person name="Andrzejewski T.M."/>
            <person name="Davidsen T.M."/>
            <person name="Wayne K.J."/>
            <person name="Tettelin H."/>
            <person name="Glass J.I."/>
            <person name="Rusch D."/>
            <person name="Podicherti R."/>
            <person name="Tsui H.-C.T."/>
            <person name="Winkler M.E."/>
        </authorList>
    </citation>
    <scope>NUCLEOTIDE SEQUENCE</scope>
</reference>
<dbReference type="Gene3D" id="3.40.50.720">
    <property type="entry name" value="NAD(P)-binding Rossmann-like Domain"/>
    <property type="match status" value="1"/>
</dbReference>
<evidence type="ECO:0008006" key="4">
    <source>
        <dbReference type="Google" id="ProtNLM"/>
    </source>
</evidence>
<protein>
    <recommendedName>
        <fullName evidence="4">C-methyltransferase domain-containing protein</fullName>
    </recommendedName>
</protein>
<accession>A0A381TSC7</accession>
<dbReference type="Gene3D" id="6.20.50.110">
    <property type="entry name" value="Methyltransferase, zinc-binding domain"/>
    <property type="match status" value="1"/>
</dbReference>
<dbReference type="Pfam" id="PF08421">
    <property type="entry name" value="Methyltransf_13"/>
    <property type="match status" value="1"/>
</dbReference>
<feature type="domain" description="Methyltransferase putative zinc binding" evidence="1">
    <location>
        <begin position="3"/>
        <end position="62"/>
    </location>
</feature>
<proteinExistence type="predicted"/>
<dbReference type="InterPro" id="IPR013691">
    <property type="entry name" value="MeTrfase_14"/>
</dbReference>
<dbReference type="InterPro" id="IPR029063">
    <property type="entry name" value="SAM-dependent_MTases_sf"/>
</dbReference>
<evidence type="ECO:0000259" key="2">
    <source>
        <dbReference type="Pfam" id="PF08484"/>
    </source>
</evidence>
<dbReference type="InterPro" id="IPR038576">
    <property type="entry name" value="Methyltransf_Zn-bd_dom_put_sf"/>
</dbReference>
<dbReference type="Pfam" id="PF13489">
    <property type="entry name" value="Methyltransf_23"/>
    <property type="match status" value="1"/>
</dbReference>
<organism evidence="3">
    <name type="scientific">marine metagenome</name>
    <dbReference type="NCBI Taxonomy" id="408172"/>
    <lineage>
        <taxon>unclassified sequences</taxon>
        <taxon>metagenomes</taxon>
        <taxon>ecological metagenomes</taxon>
    </lineage>
</organism>
<dbReference type="SUPFAM" id="SSF53335">
    <property type="entry name" value="S-adenosyl-L-methionine-dependent methyltransferases"/>
    <property type="match status" value="1"/>
</dbReference>
<dbReference type="EMBL" id="UINC01005001">
    <property type="protein sequence ID" value="SVA18361.1"/>
    <property type="molecule type" value="Genomic_DNA"/>
</dbReference>
<sequence>MECRICQSNVEPFMSFGMMPISNCFLKPEQFSDEYFYELKPVFCKNCATFQIAEQPDPSRMFHENYAFFSRTSERMVEHFKTYANWVQKEFLVEDDPFVVEIGSNDGAMLENFAQCGIRHIGIEPSANVADEARKYNVNTMTAFFNSETAKKIVEEYGQADALIAANVMCHVPDLREIAEGIDRLLKPTGVFVFEDPYLGDMVDKTSYDQIYDEHVFIFSGRSVSNIFGPYGFELIDLKPQSTHGGSMRFVFARKGKRSISQEVKKCLVREEKQGLHLASTFDQFRKNCEESRKQLVALLNKEKIAARRVVGYGATSKSATVLNYCNIGSDLIEFISDTTPVKQGKYSPGAHIPVRSYEEFKNNYPDKTLLFAWNHKGEIMEKETVFNENGGQWIVYVPQVDVI</sequence>
<gene>
    <name evidence="3" type="ORF">METZ01_LOCUS71215</name>
</gene>
<dbReference type="InterPro" id="IPR013630">
    <property type="entry name" value="Methyltransf_Zn-bd_dom_put"/>
</dbReference>
<evidence type="ECO:0000259" key="1">
    <source>
        <dbReference type="Pfam" id="PF08421"/>
    </source>
</evidence>
<evidence type="ECO:0000313" key="3">
    <source>
        <dbReference type="EMBL" id="SVA18361.1"/>
    </source>
</evidence>
<dbReference type="PANTHER" id="PTHR43861">
    <property type="entry name" value="TRANS-ACONITATE 2-METHYLTRANSFERASE-RELATED"/>
    <property type="match status" value="1"/>
</dbReference>